<protein>
    <recommendedName>
        <fullName evidence="3">Sulfotransferase family protein</fullName>
    </recommendedName>
</protein>
<comment type="caution">
    <text evidence="1">The sequence shown here is derived from an EMBL/GenBank/DDBJ whole genome shotgun (WGS) entry which is preliminary data.</text>
</comment>
<reference evidence="1 2" key="1">
    <citation type="journal article" date="2018" name="Int. J. Syst. Evol. Microbiol.">
        <title>Pseudooceanicola lipolyticus sp. nov., a marine alphaproteobacterium, reclassification of Oceanicola flagellatus as Pseudooceanicola flagellatus comb. nov. and emended description of the genus Pseudooceanicola.</title>
        <authorList>
            <person name="Huang M.-M."/>
            <person name="Guo L.-L."/>
            <person name="Wu Y.-H."/>
            <person name="Lai Q.-L."/>
            <person name="Shao Z.-Z."/>
            <person name="Wang C.-S."/>
            <person name="Wu M."/>
            <person name="Xu X.-W."/>
        </authorList>
    </citation>
    <scope>NUCLEOTIDE SEQUENCE [LARGE SCALE GENOMIC DNA]</scope>
    <source>
        <strain evidence="1 2">157</strain>
    </source>
</reference>
<dbReference type="InterPro" id="IPR027417">
    <property type="entry name" value="P-loop_NTPase"/>
</dbReference>
<organism evidence="1 2">
    <name type="scientific">Pseudooceanicola lipolyticus</name>
    <dbReference type="NCBI Taxonomy" id="2029104"/>
    <lineage>
        <taxon>Bacteria</taxon>
        <taxon>Pseudomonadati</taxon>
        <taxon>Pseudomonadota</taxon>
        <taxon>Alphaproteobacteria</taxon>
        <taxon>Rhodobacterales</taxon>
        <taxon>Paracoccaceae</taxon>
        <taxon>Pseudooceanicola</taxon>
    </lineage>
</organism>
<dbReference type="EMBL" id="PGTB01000018">
    <property type="protein sequence ID" value="PJE37272.1"/>
    <property type="molecule type" value="Genomic_DNA"/>
</dbReference>
<gene>
    <name evidence="1" type="ORF">CVM52_07850</name>
</gene>
<evidence type="ECO:0000313" key="1">
    <source>
        <dbReference type="EMBL" id="PJE37272.1"/>
    </source>
</evidence>
<dbReference type="Proteomes" id="UP000231553">
    <property type="component" value="Unassembled WGS sequence"/>
</dbReference>
<evidence type="ECO:0008006" key="3">
    <source>
        <dbReference type="Google" id="ProtNLM"/>
    </source>
</evidence>
<proteinExistence type="predicted"/>
<evidence type="ECO:0000313" key="2">
    <source>
        <dbReference type="Proteomes" id="UP000231553"/>
    </source>
</evidence>
<dbReference type="AlphaFoldDB" id="A0A2M8J3B4"/>
<sequence length="299" mass="32861">MRDMVGAMTKPVFIHAGAHRTGSSSFQMCLARNRAGLEANGYDLAYPGRDGVPGGALRLKLPGPRHGARRVPDFAASLRAHLAELSPDPDRALILSEENIPGRMIHFYDGQFFPASARRLESLAAALEAPPAHLLYVLRPYDQLFVSAYRKRAEDNPVTPFAQLVPHFLAMDRGWPELVAEFRDILKPRRLTVLDYAARGDSRSLLARLVPDLSEAALDEPLEAVNVSATDAALIELQSRYGAGESLSREDWKAVLARHAGDRTARGVAAFSETEQQALRTRYTHDLERVAALDGVVFG</sequence>
<name>A0A2M8J3B4_9RHOB</name>
<keyword evidence="2" id="KW-1185">Reference proteome</keyword>
<dbReference type="SUPFAM" id="SSF52540">
    <property type="entry name" value="P-loop containing nucleoside triphosphate hydrolases"/>
    <property type="match status" value="1"/>
</dbReference>
<accession>A0A2M8J3B4</accession>